<dbReference type="GO" id="GO:0000226">
    <property type="term" value="P:microtubule cytoskeleton organization"/>
    <property type="evidence" value="ECO:0007669"/>
    <property type="project" value="TreeGrafter"/>
</dbReference>
<dbReference type="InterPro" id="IPR000719">
    <property type="entry name" value="Prot_kinase_dom"/>
</dbReference>
<evidence type="ECO:0000256" key="1">
    <source>
        <dbReference type="ARBA" id="ARBA00022527"/>
    </source>
</evidence>
<keyword evidence="4" id="KW-0418">Kinase</keyword>
<accession>A0A7R9E165</accession>
<gene>
    <name evidence="8" type="ORF">TMSB3V08_LOCUS2453</name>
</gene>
<dbReference type="GO" id="GO:0050321">
    <property type="term" value="F:tau-protein kinase activity"/>
    <property type="evidence" value="ECO:0007669"/>
    <property type="project" value="TreeGrafter"/>
</dbReference>
<evidence type="ECO:0000256" key="5">
    <source>
        <dbReference type="ARBA" id="ARBA00022840"/>
    </source>
</evidence>
<keyword evidence="2" id="KW-0808">Transferase</keyword>
<dbReference type="PROSITE" id="PS50011">
    <property type="entry name" value="PROTEIN_KINASE_DOM"/>
    <property type="match status" value="1"/>
</dbReference>
<dbReference type="EMBL" id="OB792983">
    <property type="protein sequence ID" value="CAD7425546.1"/>
    <property type="molecule type" value="Genomic_DNA"/>
</dbReference>
<protein>
    <recommendedName>
        <fullName evidence="7">Protein kinase domain-containing protein</fullName>
    </recommendedName>
</protein>
<keyword evidence="1" id="KW-0723">Serine/threonine-protein kinase</keyword>
<dbReference type="Pfam" id="PF00069">
    <property type="entry name" value="Pkinase"/>
    <property type="match status" value="1"/>
</dbReference>
<feature type="region of interest" description="Disordered" evidence="6">
    <location>
        <begin position="361"/>
        <end position="412"/>
    </location>
</feature>
<keyword evidence="5" id="KW-0067">ATP-binding</keyword>
<dbReference type="GO" id="GO:0035556">
    <property type="term" value="P:intracellular signal transduction"/>
    <property type="evidence" value="ECO:0007669"/>
    <property type="project" value="TreeGrafter"/>
</dbReference>
<dbReference type="GO" id="GO:0005737">
    <property type="term" value="C:cytoplasm"/>
    <property type="evidence" value="ECO:0007669"/>
    <property type="project" value="TreeGrafter"/>
</dbReference>
<dbReference type="PANTHER" id="PTHR24346">
    <property type="entry name" value="MAP/MICROTUBULE AFFINITY-REGULATING KINASE"/>
    <property type="match status" value="1"/>
</dbReference>
<dbReference type="InterPro" id="IPR020635">
    <property type="entry name" value="Tyr_kinase_cat_dom"/>
</dbReference>
<dbReference type="SMART" id="SM00219">
    <property type="entry name" value="TyrKc"/>
    <property type="match status" value="1"/>
</dbReference>
<organism evidence="8">
    <name type="scientific">Timema monikensis</name>
    <dbReference type="NCBI Taxonomy" id="170555"/>
    <lineage>
        <taxon>Eukaryota</taxon>
        <taxon>Metazoa</taxon>
        <taxon>Ecdysozoa</taxon>
        <taxon>Arthropoda</taxon>
        <taxon>Hexapoda</taxon>
        <taxon>Insecta</taxon>
        <taxon>Pterygota</taxon>
        <taxon>Neoptera</taxon>
        <taxon>Polyneoptera</taxon>
        <taxon>Phasmatodea</taxon>
        <taxon>Timematodea</taxon>
        <taxon>Timematoidea</taxon>
        <taxon>Timematidae</taxon>
        <taxon>Timema</taxon>
    </lineage>
</organism>
<dbReference type="InterPro" id="IPR008266">
    <property type="entry name" value="Tyr_kinase_AS"/>
</dbReference>
<evidence type="ECO:0000256" key="3">
    <source>
        <dbReference type="ARBA" id="ARBA00022741"/>
    </source>
</evidence>
<dbReference type="SUPFAM" id="SSF56112">
    <property type="entry name" value="Protein kinase-like (PK-like)"/>
    <property type="match status" value="1"/>
</dbReference>
<name>A0A7R9E165_9NEOP</name>
<dbReference type="GO" id="GO:0005524">
    <property type="term" value="F:ATP binding"/>
    <property type="evidence" value="ECO:0007669"/>
    <property type="project" value="UniProtKB-KW"/>
</dbReference>
<evidence type="ECO:0000256" key="2">
    <source>
        <dbReference type="ARBA" id="ARBA00022679"/>
    </source>
</evidence>
<reference evidence="8" key="1">
    <citation type="submission" date="2020-11" db="EMBL/GenBank/DDBJ databases">
        <authorList>
            <person name="Tran Van P."/>
        </authorList>
    </citation>
    <scope>NUCLEOTIDE SEQUENCE</scope>
</reference>
<sequence>MPLEADVKQHMSERGYELIKKIADGGTSTIYLTSFRPPQGCVKRRKGGEEDDDNSESDKVLWMACKVIDMSQNTKVINTARSTRNFCLSGSRRCVWTGELCELHGDDRIFSRPPLADVEDSRVFVDKFLFREIDILSKVHHPHIIHVFGIHRFRSVLFVFTRLAECGDLLEFVQRNGPVSEGTARLWSRQIALALHYLNCLDIVHRDVRCENVFISAKMNAKLGDFGFSRYLQEDRGGGQRLSETYCGTISYSAPEVLAGQPYDPRLSDIWSLGVTIFAMLHGKMPFPEPEKVKEFFEFQAYKGWRMHLDEDLSTELGQVLSHLMEVDVGTRWTLDEFLNSPWMARAPGLLQLTPDEKEALSAALDSRRRRDETAPRREAVEESDDTESRGQIPVGPRASARRSLSEGDVKA</sequence>
<dbReference type="InterPro" id="IPR011009">
    <property type="entry name" value="Kinase-like_dom_sf"/>
</dbReference>
<feature type="compositionally biased region" description="Basic and acidic residues" evidence="6">
    <location>
        <begin position="361"/>
        <end position="381"/>
    </location>
</feature>
<dbReference type="AlphaFoldDB" id="A0A7R9E165"/>
<dbReference type="PROSITE" id="PS00109">
    <property type="entry name" value="PROTEIN_KINASE_TYR"/>
    <property type="match status" value="1"/>
</dbReference>
<dbReference type="Gene3D" id="1.10.510.10">
    <property type="entry name" value="Transferase(Phosphotransferase) domain 1"/>
    <property type="match status" value="1"/>
</dbReference>
<evidence type="ECO:0000259" key="7">
    <source>
        <dbReference type="PROSITE" id="PS50011"/>
    </source>
</evidence>
<evidence type="ECO:0000313" key="8">
    <source>
        <dbReference type="EMBL" id="CAD7425546.1"/>
    </source>
</evidence>
<keyword evidence="3" id="KW-0547">Nucleotide-binding</keyword>
<dbReference type="GO" id="GO:0004713">
    <property type="term" value="F:protein tyrosine kinase activity"/>
    <property type="evidence" value="ECO:0007669"/>
    <property type="project" value="InterPro"/>
</dbReference>
<dbReference type="PANTHER" id="PTHR24346:SF82">
    <property type="entry name" value="KP78A-RELATED"/>
    <property type="match status" value="1"/>
</dbReference>
<proteinExistence type="predicted"/>
<evidence type="ECO:0000256" key="4">
    <source>
        <dbReference type="ARBA" id="ARBA00022777"/>
    </source>
</evidence>
<evidence type="ECO:0000256" key="6">
    <source>
        <dbReference type="SAM" id="MobiDB-lite"/>
    </source>
</evidence>
<feature type="domain" description="Protein kinase" evidence="7">
    <location>
        <begin position="16"/>
        <end position="344"/>
    </location>
</feature>